<dbReference type="InterPro" id="IPR036719">
    <property type="entry name" value="Neuro-gated_channel_TM_sf"/>
</dbReference>
<keyword evidence="7 14" id="KW-0472">Membrane</keyword>
<dbReference type="Gene3D" id="1.20.58.390">
    <property type="entry name" value="Neurotransmitter-gated ion-channel transmembrane domain"/>
    <property type="match status" value="1"/>
</dbReference>
<dbReference type="InterPro" id="IPR006029">
    <property type="entry name" value="Neurotrans-gated_channel_TM"/>
</dbReference>
<evidence type="ECO:0000256" key="7">
    <source>
        <dbReference type="ARBA" id="ARBA00023136"/>
    </source>
</evidence>
<dbReference type="AlphaFoldDB" id="A0ABD2QI49"/>
<feature type="transmembrane region" description="Helical" evidence="14">
    <location>
        <begin position="315"/>
        <end position="338"/>
    </location>
</feature>
<dbReference type="PRINTS" id="PR00254">
    <property type="entry name" value="NICOTINICR"/>
</dbReference>
<feature type="transmembrane region" description="Helical" evidence="14">
    <location>
        <begin position="254"/>
        <end position="277"/>
    </location>
</feature>
<keyword evidence="5" id="KW-0770">Synapse</keyword>
<gene>
    <name evidence="18" type="ORF">Ciccas_002120</name>
</gene>
<name>A0ABD2QI49_9PLAT</name>
<feature type="domain" description="Neurotransmitter-gated ion-channel ligand-binding" evidence="16">
    <location>
        <begin position="28"/>
        <end position="228"/>
    </location>
</feature>
<feature type="signal peptide" evidence="15">
    <location>
        <begin position="1"/>
        <end position="19"/>
    </location>
</feature>
<keyword evidence="10" id="KW-0325">Glycoprotein</keyword>
<dbReference type="PRINTS" id="PR00252">
    <property type="entry name" value="NRIONCHANNEL"/>
</dbReference>
<evidence type="ECO:0000256" key="4">
    <source>
        <dbReference type="ARBA" id="ARBA00022989"/>
    </source>
</evidence>
<evidence type="ECO:0000256" key="5">
    <source>
        <dbReference type="ARBA" id="ARBA00023018"/>
    </source>
</evidence>
<dbReference type="Pfam" id="PF02931">
    <property type="entry name" value="Neur_chan_LBD"/>
    <property type="match status" value="1"/>
</dbReference>
<dbReference type="GO" id="GO:0097060">
    <property type="term" value="C:synaptic membrane"/>
    <property type="evidence" value="ECO:0007669"/>
    <property type="project" value="UniProtKB-SubCell"/>
</dbReference>
<evidence type="ECO:0000256" key="10">
    <source>
        <dbReference type="ARBA" id="ARBA00023180"/>
    </source>
</evidence>
<feature type="domain" description="Neurotransmitter-gated ion-channel transmembrane" evidence="17">
    <location>
        <begin position="260"/>
        <end position="472"/>
    </location>
</feature>
<keyword evidence="8" id="KW-1015">Disulfide bond</keyword>
<dbReference type="FunFam" id="2.70.170.10:FF:000028">
    <property type="entry name" value="AcetylCholine Receptor"/>
    <property type="match status" value="1"/>
</dbReference>
<evidence type="ECO:0000256" key="1">
    <source>
        <dbReference type="ARBA" id="ARBA00022448"/>
    </source>
</evidence>
<evidence type="ECO:0000256" key="13">
    <source>
        <dbReference type="ARBA" id="ARBA00034099"/>
    </source>
</evidence>
<dbReference type="Proteomes" id="UP001626550">
    <property type="component" value="Unassembled WGS sequence"/>
</dbReference>
<organism evidence="18 19">
    <name type="scientific">Cichlidogyrus casuarinus</name>
    <dbReference type="NCBI Taxonomy" id="1844966"/>
    <lineage>
        <taxon>Eukaryota</taxon>
        <taxon>Metazoa</taxon>
        <taxon>Spiralia</taxon>
        <taxon>Lophotrochozoa</taxon>
        <taxon>Platyhelminthes</taxon>
        <taxon>Monogenea</taxon>
        <taxon>Monopisthocotylea</taxon>
        <taxon>Dactylogyridea</taxon>
        <taxon>Ancyrocephalidae</taxon>
        <taxon>Cichlidogyrus</taxon>
    </lineage>
</organism>
<keyword evidence="19" id="KW-1185">Reference proteome</keyword>
<proteinExistence type="predicted"/>
<keyword evidence="15" id="KW-0732">Signal</keyword>
<evidence type="ECO:0000256" key="6">
    <source>
        <dbReference type="ARBA" id="ARBA00023065"/>
    </source>
</evidence>
<keyword evidence="11" id="KW-1071">Ligand-gated ion channel</keyword>
<evidence type="ECO:0000256" key="3">
    <source>
        <dbReference type="ARBA" id="ARBA00022692"/>
    </source>
</evidence>
<sequence>MSKLLIPLAILSLLQLTFGLVPVKSTERDLLKRLLNRYQSLGKNGRPVVYANETFKLNYGLSLIQILDLNAGQRTLRTSCWPRYNWTDKLLSWDPKEYGNIDKITLPSEDVWVPEISLQNSADERLHSSRDARLLVSHNGSVLWMPQTIFKSTCRPDLTYFPFDTQICELDFGSWNYDLTKVDIDWRIDDSTSERILAFDMSDYVPSNEWKTKGRHLGVRYERSVPVYDYKLQKKVTKNYRVLRYRIILARNPGFYSTILVIPCAMLSVMTIVLFWLPPESPAKNMLGMNIFVAFFVLLLLLAESTPSGVTTFPLIGLFYIINMIFIVMTSFLAAFVVNMHRKTDKSGTIPRIVRRIVIDGLGHLLQGPFCANEACLLSNHGPIRYKDPVSILKRSTSPIREESKYLEIMGKPESIVEFTKGLQSIRASVMSYANRLSHKITDGESVTAEWRKIALVMDRFFFLLYVACMGITLALIVPSKGYESRQLDATIALD</sequence>
<accession>A0ABD2QI49</accession>
<evidence type="ECO:0000313" key="18">
    <source>
        <dbReference type="EMBL" id="KAL3319202.1"/>
    </source>
</evidence>
<reference evidence="18 19" key="1">
    <citation type="submission" date="2024-11" db="EMBL/GenBank/DDBJ databases">
        <title>Adaptive evolution of stress response genes in parasites aligns with host niche diversity.</title>
        <authorList>
            <person name="Hahn C."/>
            <person name="Resl P."/>
        </authorList>
    </citation>
    <scope>NUCLEOTIDE SEQUENCE [LARGE SCALE GENOMIC DNA]</scope>
    <source>
        <strain evidence="18">EGGRZ-B1_66</strain>
        <tissue evidence="18">Body</tissue>
    </source>
</reference>
<keyword evidence="12" id="KW-0407">Ion channel</keyword>
<evidence type="ECO:0000256" key="15">
    <source>
        <dbReference type="SAM" id="SignalP"/>
    </source>
</evidence>
<dbReference type="CDD" id="cd19051">
    <property type="entry name" value="LGIC_TM_cation"/>
    <property type="match status" value="1"/>
</dbReference>
<comment type="caution">
    <text evidence="18">The sequence shown here is derived from an EMBL/GenBank/DDBJ whole genome shotgun (WGS) entry which is preliminary data.</text>
</comment>
<feature type="chain" id="PRO_5044883902" evidence="15">
    <location>
        <begin position="20"/>
        <end position="495"/>
    </location>
</feature>
<evidence type="ECO:0000256" key="8">
    <source>
        <dbReference type="ARBA" id="ARBA00023157"/>
    </source>
</evidence>
<dbReference type="InterPro" id="IPR038050">
    <property type="entry name" value="Neuro_actylchol_rec"/>
</dbReference>
<protein>
    <submittedName>
        <fullName evidence="18">Uncharacterized protein</fullName>
    </submittedName>
</protein>
<keyword evidence="3 14" id="KW-0812">Transmembrane</keyword>
<dbReference type="EMBL" id="JBJKFK010000159">
    <property type="protein sequence ID" value="KAL3319202.1"/>
    <property type="molecule type" value="Genomic_DNA"/>
</dbReference>
<feature type="transmembrane region" description="Helical" evidence="14">
    <location>
        <begin position="461"/>
        <end position="478"/>
    </location>
</feature>
<evidence type="ECO:0000256" key="11">
    <source>
        <dbReference type="ARBA" id="ARBA00023286"/>
    </source>
</evidence>
<dbReference type="InterPro" id="IPR036734">
    <property type="entry name" value="Neur_chan_lig-bd_sf"/>
</dbReference>
<evidence type="ECO:0000256" key="2">
    <source>
        <dbReference type="ARBA" id="ARBA00022475"/>
    </source>
</evidence>
<feature type="transmembrane region" description="Helical" evidence="14">
    <location>
        <begin position="286"/>
        <end position="303"/>
    </location>
</feature>
<dbReference type="InterPro" id="IPR006201">
    <property type="entry name" value="Neur_channel"/>
</dbReference>
<evidence type="ECO:0000256" key="12">
    <source>
        <dbReference type="ARBA" id="ARBA00023303"/>
    </source>
</evidence>
<keyword evidence="6" id="KW-0406">Ion transport</keyword>
<dbReference type="InterPro" id="IPR006202">
    <property type="entry name" value="Neur_chan_lig-bd"/>
</dbReference>
<comment type="subcellular location">
    <subcellularLocation>
        <location evidence="13">Synaptic cell membrane</location>
        <topology evidence="13">Multi-pass membrane protein</topology>
    </subcellularLocation>
</comment>
<keyword evidence="9" id="KW-0675">Receptor</keyword>
<dbReference type="InterPro" id="IPR002394">
    <property type="entry name" value="Nicotinic_acetylcholine_rcpt"/>
</dbReference>
<dbReference type="Gene3D" id="2.70.170.10">
    <property type="entry name" value="Neurotransmitter-gated ion-channel ligand-binding domain"/>
    <property type="match status" value="1"/>
</dbReference>
<keyword evidence="4 14" id="KW-1133">Transmembrane helix</keyword>
<dbReference type="SUPFAM" id="SSF90112">
    <property type="entry name" value="Neurotransmitter-gated ion-channel transmembrane pore"/>
    <property type="match status" value="1"/>
</dbReference>
<dbReference type="Pfam" id="PF02932">
    <property type="entry name" value="Neur_chan_memb"/>
    <property type="match status" value="1"/>
</dbReference>
<evidence type="ECO:0000259" key="17">
    <source>
        <dbReference type="Pfam" id="PF02932"/>
    </source>
</evidence>
<evidence type="ECO:0000259" key="16">
    <source>
        <dbReference type="Pfam" id="PF02931"/>
    </source>
</evidence>
<dbReference type="GO" id="GO:0034220">
    <property type="term" value="P:monoatomic ion transmembrane transport"/>
    <property type="evidence" value="ECO:0007669"/>
    <property type="project" value="UniProtKB-KW"/>
</dbReference>
<dbReference type="SUPFAM" id="SSF63712">
    <property type="entry name" value="Nicotinic receptor ligand binding domain-like"/>
    <property type="match status" value="1"/>
</dbReference>
<evidence type="ECO:0000256" key="9">
    <source>
        <dbReference type="ARBA" id="ARBA00023170"/>
    </source>
</evidence>
<evidence type="ECO:0000313" key="19">
    <source>
        <dbReference type="Proteomes" id="UP001626550"/>
    </source>
</evidence>
<keyword evidence="2" id="KW-1003">Cell membrane</keyword>
<evidence type="ECO:0000256" key="14">
    <source>
        <dbReference type="SAM" id="Phobius"/>
    </source>
</evidence>
<keyword evidence="1" id="KW-0813">Transport</keyword>
<dbReference type="PANTHER" id="PTHR18945">
    <property type="entry name" value="NEUROTRANSMITTER GATED ION CHANNEL"/>
    <property type="match status" value="1"/>
</dbReference>